<name>A0A1M4WW27_9FIRM</name>
<feature type="transmembrane region" description="Helical" evidence="3">
    <location>
        <begin position="12"/>
        <end position="36"/>
    </location>
</feature>
<evidence type="ECO:0000313" key="5">
    <source>
        <dbReference type="Proteomes" id="UP000184251"/>
    </source>
</evidence>
<feature type="transmembrane region" description="Helical" evidence="3">
    <location>
        <begin position="101"/>
        <end position="122"/>
    </location>
</feature>
<dbReference type="EMBL" id="FQTU01000008">
    <property type="protein sequence ID" value="SHE85398.1"/>
    <property type="molecule type" value="Genomic_DNA"/>
</dbReference>
<feature type="transmembrane region" description="Helical" evidence="3">
    <location>
        <begin position="74"/>
        <end position="95"/>
    </location>
</feature>
<dbReference type="Proteomes" id="UP000184251">
    <property type="component" value="Unassembled WGS sequence"/>
</dbReference>
<feature type="coiled-coil region" evidence="1">
    <location>
        <begin position="146"/>
        <end position="187"/>
    </location>
</feature>
<evidence type="ECO:0000256" key="1">
    <source>
        <dbReference type="SAM" id="Coils"/>
    </source>
</evidence>
<keyword evidence="3" id="KW-0472">Membrane</keyword>
<evidence type="ECO:0000256" key="3">
    <source>
        <dbReference type="SAM" id="Phobius"/>
    </source>
</evidence>
<organism evidence="4 5">
    <name type="scientific">Alkalibacter saccharofermentans DSM 14828</name>
    <dbReference type="NCBI Taxonomy" id="1120975"/>
    <lineage>
        <taxon>Bacteria</taxon>
        <taxon>Bacillati</taxon>
        <taxon>Bacillota</taxon>
        <taxon>Clostridia</taxon>
        <taxon>Eubacteriales</taxon>
        <taxon>Eubacteriaceae</taxon>
        <taxon>Alkalibacter</taxon>
    </lineage>
</organism>
<keyword evidence="5" id="KW-1185">Reference proteome</keyword>
<sequence>MLEMKSQSRMMFLFVINGGLLFLSYIASIYLNSYFGIDSSFVETLEPWLFQFISIKIFVMALFVFTCMNRFDHVIMTVGALIANAAAYGFLFYYEGVVDNYSMYMVLAGVEIILINILGAVYNISSPKESKKEEDEHEQREAEIALMGMNSKIAEKKAVIKELENKLDSKEIRLNEIIDKVEKVKAEEEENALKSISCPIRIDIGIDDLKKCFDKYHQVETKEKQKNEGAENQKKPADKEALSLKEKELKERASVVKSKERIIEQTIQNLEQISKTIKERMTLLEEKESYVKKQLKLIEEREDGYTQMVQNKIYETIFNDPEIIGDEVKLKDNTREIIIDKNDLSEIRKMIEKAVEEEMNQ</sequence>
<feature type="transmembrane region" description="Helical" evidence="3">
    <location>
        <begin position="48"/>
        <end position="67"/>
    </location>
</feature>
<keyword evidence="3" id="KW-1133">Transmembrane helix</keyword>
<dbReference type="STRING" id="1120975.SAMN02746064_01330"/>
<evidence type="ECO:0000256" key="2">
    <source>
        <dbReference type="SAM" id="MobiDB-lite"/>
    </source>
</evidence>
<proteinExistence type="predicted"/>
<accession>A0A1M4WW27</accession>
<dbReference type="AlphaFoldDB" id="A0A1M4WW27"/>
<gene>
    <name evidence="4" type="ORF">SAMN02746064_01330</name>
</gene>
<reference evidence="4 5" key="1">
    <citation type="submission" date="2016-11" db="EMBL/GenBank/DDBJ databases">
        <authorList>
            <person name="Jaros S."/>
            <person name="Januszkiewicz K."/>
            <person name="Wedrychowicz H."/>
        </authorList>
    </citation>
    <scope>NUCLEOTIDE SEQUENCE [LARGE SCALE GENOMIC DNA]</scope>
    <source>
        <strain evidence="4 5">DSM 14828</strain>
    </source>
</reference>
<evidence type="ECO:0000313" key="4">
    <source>
        <dbReference type="EMBL" id="SHE85398.1"/>
    </source>
</evidence>
<keyword evidence="3" id="KW-0812">Transmembrane</keyword>
<protein>
    <submittedName>
        <fullName evidence="4">Uncharacterized protein</fullName>
    </submittedName>
</protein>
<feature type="region of interest" description="Disordered" evidence="2">
    <location>
        <begin position="222"/>
        <end position="241"/>
    </location>
</feature>
<keyword evidence="1" id="KW-0175">Coiled coil</keyword>